<keyword evidence="3" id="KW-1185">Reference proteome</keyword>
<dbReference type="SUPFAM" id="SSF46565">
    <property type="entry name" value="Chaperone J-domain"/>
    <property type="match status" value="1"/>
</dbReference>
<feature type="domain" description="J" evidence="1">
    <location>
        <begin position="163"/>
        <end position="227"/>
    </location>
</feature>
<gene>
    <name evidence="2" type="ORF">GCM10011342_15980</name>
</gene>
<dbReference type="Pfam" id="PF00226">
    <property type="entry name" value="DnaJ"/>
    <property type="match status" value="1"/>
</dbReference>
<dbReference type="AlphaFoldDB" id="A0A8J2V6P6"/>
<dbReference type="Gene3D" id="1.10.287.110">
    <property type="entry name" value="DnaJ domain"/>
    <property type="match status" value="1"/>
</dbReference>
<dbReference type="InterPro" id="IPR036869">
    <property type="entry name" value="J_dom_sf"/>
</dbReference>
<protein>
    <submittedName>
        <fullName evidence="2">Molecular chaperone DjlA</fullName>
    </submittedName>
</protein>
<dbReference type="InterPro" id="IPR007791">
    <property type="entry name" value="DjlA_N"/>
</dbReference>
<dbReference type="PROSITE" id="PS50076">
    <property type="entry name" value="DNAJ_2"/>
    <property type="match status" value="1"/>
</dbReference>
<dbReference type="InterPro" id="IPR029024">
    <property type="entry name" value="TerB-like"/>
</dbReference>
<accession>A0A8J2V6P6</accession>
<evidence type="ECO:0000313" key="3">
    <source>
        <dbReference type="Proteomes" id="UP000613582"/>
    </source>
</evidence>
<dbReference type="SUPFAM" id="SSF158682">
    <property type="entry name" value="TerB-like"/>
    <property type="match status" value="1"/>
</dbReference>
<reference evidence="2" key="2">
    <citation type="submission" date="2020-09" db="EMBL/GenBank/DDBJ databases">
        <authorList>
            <person name="Sun Q."/>
            <person name="Zhou Y."/>
        </authorList>
    </citation>
    <scope>NUCLEOTIDE SEQUENCE</scope>
    <source>
        <strain evidence="2">CGMCC 1.12921</strain>
    </source>
</reference>
<dbReference type="PRINTS" id="PR00625">
    <property type="entry name" value="JDOMAIN"/>
</dbReference>
<dbReference type="InterPro" id="IPR001623">
    <property type="entry name" value="DnaJ_domain"/>
</dbReference>
<dbReference type="Pfam" id="PF05099">
    <property type="entry name" value="TerB"/>
    <property type="match status" value="1"/>
</dbReference>
<dbReference type="EMBL" id="BMGH01000001">
    <property type="protein sequence ID" value="GGD07913.1"/>
    <property type="molecule type" value="Genomic_DNA"/>
</dbReference>
<dbReference type="SMART" id="SM00271">
    <property type="entry name" value="DnaJ"/>
    <property type="match status" value="1"/>
</dbReference>
<dbReference type="CDD" id="cd06257">
    <property type="entry name" value="DnaJ"/>
    <property type="match status" value="1"/>
</dbReference>
<reference evidence="2" key="1">
    <citation type="journal article" date="2014" name="Int. J. Syst. Evol. Microbiol.">
        <title>Complete genome sequence of Corynebacterium casei LMG S-19264T (=DSM 44701T), isolated from a smear-ripened cheese.</title>
        <authorList>
            <consortium name="US DOE Joint Genome Institute (JGI-PGF)"/>
            <person name="Walter F."/>
            <person name="Albersmeier A."/>
            <person name="Kalinowski J."/>
            <person name="Ruckert C."/>
        </authorList>
    </citation>
    <scope>NUCLEOTIDE SEQUENCE</scope>
    <source>
        <strain evidence="2">CGMCC 1.12921</strain>
    </source>
</reference>
<evidence type="ECO:0000259" key="1">
    <source>
        <dbReference type="PROSITE" id="PS50076"/>
    </source>
</evidence>
<dbReference type="Proteomes" id="UP000613582">
    <property type="component" value="Unassembled WGS sequence"/>
</dbReference>
<sequence length="230" mass="25333">MTLWQRIQQFLEAAGERTLGALMEVVRARKARRDEAVFSIALIALSAKMAKADGFVTDEEIVAFGDFFAFPPEEASKVRMVYNLAQEDVAGFDLYAKQVGELFGDEPTILEDVLDCLFHIALADGVMHPREMELLRAAAEAFSISPAQWRRISAAHLGADKDDPYAVLGLSQDVSDAELKKAYYKLVKDTHPDTLIARGVPAELVKISEGRMAAINTAYEKAIAERKAAV</sequence>
<proteinExistence type="predicted"/>
<comment type="caution">
    <text evidence="2">The sequence shown here is derived from an EMBL/GenBank/DDBJ whole genome shotgun (WGS) entry which is preliminary data.</text>
</comment>
<dbReference type="CDD" id="cd07316">
    <property type="entry name" value="terB_like_DjlA"/>
    <property type="match status" value="1"/>
</dbReference>
<dbReference type="Gene3D" id="1.10.3680.10">
    <property type="entry name" value="TerB-like"/>
    <property type="match status" value="1"/>
</dbReference>
<organism evidence="2 3">
    <name type="scientific">Aquisalinus flavus</name>
    <dbReference type="NCBI Taxonomy" id="1526572"/>
    <lineage>
        <taxon>Bacteria</taxon>
        <taxon>Pseudomonadati</taxon>
        <taxon>Pseudomonadota</taxon>
        <taxon>Alphaproteobacteria</taxon>
        <taxon>Parvularculales</taxon>
        <taxon>Parvularculaceae</taxon>
        <taxon>Aquisalinus</taxon>
    </lineage>
</organism>
<dbReference type="RefSeq" id="WP_188158924.1">
    <property type="nucleotide sequence ID" value="NZ_BMGH01000001.1"/>
</dbReference>
<evidence type="ECO:0000313" key="2">
    <source>
        <dbReference type="EMBL" id="GGD07913.1"/>
    </source>
</evidence>
<name>A0A8J2V6P6_9PROT</name>